<dbReference type="NCBIfam" id="TIGR03363">
    <property type="entry name" value="VI_chp_8"/>
    <property type="match status" value="1"/>
</dbReference>
<evidence type="ECO:0000313" key="4">
    <source>
        <dbReference type="Proteomes" id="UP001057498"/>
    </source>
</evidence>
<organism evidence="3 4">
    <name type="scientific">Sphaerotilus microaerophilus</name>
    <dbReference type="NCBI Taxonomy" id="2914710"/>
    <lineage>
        <taxon>Bacteria</taxon>
        <taxon>Pseudomonadati</taxon>
        <taxon>Pseudomonadota</taxon>
        <taxon>Betaproteobacteria</taxon>
        <taxon>Burkholderiales</taxon>
        <taxon>Sphaerotilaceae</taxon>
        <taxon>Sphaerotilus</taxon>
    </lineage>
</organism>
<feature type="region of interest" description="Disordered" evidence="1">
    <location>
        <begin position="244"/>
        <end position="267"/>
    </location>
</feature>
<evidence type="ECO:0000313" key="3">
    <source>
        <dbReference type="EMBL" id="BDI04868.1"/>
    </source>
</evidence>
<sequence length="347" mass="36370">MSSDFDLEALLSPLEGDAPSGPNLEYDSAFIAMNEAGRARAEQEYGATLIEGEGPDWSAVQQHALALLARSRDLRPAVWLARCGARRGGLAGAVQGLALVHGLLDRFWDSLHPQLDADDGNDPTERLNALAPLVHYAEFMADLRAAALTSGRGAALRVRDVELALGHATPTEGESPPTETGVREALRDAIAAAPALSDTLRRGWETARAIVALIDERAGGAQGPDLAPLVQLLRVLAKAAPDDATDAAGAQPGAAEDQGAGNATGPAEARLPRAAAAQPGAIGSRQDAIDALGRVCSWIETNEPSHPAPLLIRRAQRLMSKSFIEIIQDLTPEAEAEVRRLAGVTGD</sequence>
<reference evidence="3" key="1">
    <citation type="submission" date="2022-04" db="EMBL/GenBank/DDBJ databases">
        <title>Whole genome sequence of Sphaerotilus sp. FB-5.</title>
        <authorList>
            <person name="Takeda M."/>
            <person name="Narihara S."/>
            <person name="Akimoto M."/>
            <person name="Akimoto R."/>
            <person name="Nishiyashiki S."/>
            <person name="Murakami T."/>
        </authorList>
    </citation>
    <scope>NUCLEOTIDE SEQUENCE</scope>
    <source>
        <strain evidence="3">FB-5</strain>
    </source>
</reference>
<dbReference type="Pfam" id="PF06812">
    <property type="entry name" value="ImpA_N"/>
    <property type="match status" value="1"/>
</dbReference>
<dbReference type="InterPro" id="IPR017740">
    <property type="entry name" value="TssA-like"/>
</dbReference>
<keyword evidence="4" id="KW-1185">Reference proteome</keyword>
<proteinExistence type="predicted"/>
<dbReference type="PANTHER" id="PTHR37951">
    <property type="entry name" value="CYTOPLASMIC PROTEIN-RELATED"/>
    <property type="match status" value="1"/>
</dbReference>
<name>A0ABM7YKH7_9BURK</name>
<evidence type="ECO:0000256" key="1">
    <source>
        <dbReference type="SAM" id="MobiDB-lite"/>
    </source>
</evidence>
<evidence type="ECO:0000259" key="2">
    <source>
        <dbReference type="Pfam" id="PF06812"/>
    </source>
</evidence>
<dbReference type="Proteomes" id="UP001057498">
    <property type="component" value="Chromosome"/>
</dbReference>
<dbReference type="PANTHER" id="PTHR37951:SF1">
    <property type="entry name" value="TYPE VI SECRETION SYSTEM COMPONENT TSSA1"/>
    <property type="match status" value="1"/>
</dbReference>
<dbReference type="InterPro" id="IPR010657">
    <property type="entry name" value="ImpA_N"/>
</dbReference>
<feature type="domain" description="ImpA N-terminal" evidence="2">
    <location>
        <begin position="11"/>
        <end position="134"/>
    </location>
</feature>
<dbReference type="RefSeq" id="WP_251972955.1">
    <property type="nucleotide sequence ID" value="NZ_AP025730.1"/>
</dbReference>
<accession>A0ABM7YKH7</accession>
<gene>
    <name evidence="3" type="ORF">CATMQ487_18380</name>
</gene>
<dbReference type="EMBL" id="AP025730">
    <property type="protein sequence ID" value="BDI04868.1"/>
    <property type="molecule type" value="Genomic_DNA"/>
</dbReference>
<feature type="compositionally biased region" description="Low complexity" evidence="1">
    <location>
        <begin position="246"/>
        <end position="267"/>
    </location>
</feature>
<protein>
    <submittedName>
        <fullName evidence="3">Type VI secretion protein ImpA</fullName>
    </submittedName>
</protein>